<evidence type="ECO:0000256" key="1">
    <source>
        <dbReference type="ARBA" id="ARBA00000085"/>
    </source>
</evidence>
<dbReference type="Gene3D" id="3.30.565.10">
    <property type="entry name" value="Histidine kinase-like ATPase, C-terminal domain"/>
    <property type="match status" value="1"/>
</dbReference>
<keyword evidence="7" id="KW-1133">Transmembrane helix</keyword>
<dbReference type="PANTHER" id="PTHR43711:SF26">
    <property type="entry name" value="SENSOR HISTIDINE KINASE RCSC"/>
    <property type="match status" value="1"/>
</dbReference>
<dbReference type="InterPro" id="IPR004358">
    <property type="entry name" value="Sig_transdc_His_kin-like_C"/>
</dbReference>
<evidence type="ECO:0000256" key="2">
    <source>
        <dbReference type="ARBA" id="ARBA00012438"/>
    </source>
</evidence>
<dbReference type="AlphaFoldDB" id="A0A412BFN3"/>
<evidence type="ECO:0000313" key="11">
    <source>
        <dbReference type="Proteomes" id="UP000283680"/>
    </source>
</evidence>
<accession>A0A412BFN3</accession>
<dbReference type="EC" id="2.7.13.3" evidence="2"/>
<dbReference type="Gene3D" id="1.10.287.130">
    <property type="match status" value="1"/>
</dbReference>
<feature type="domain" description="Histidine kinase" evidence="9">
    <location>
        <begin position="430"/>
        <end position="646"/>
    </location>
</feature>
<protein>
    <recommendedName>
        <fullName evidence="2">histidine kinase</fullName>
        <ecNumber evidence="2">2.7.13.3</ecNumber>
    </recommendedName>
</protein>
<dbReference type="Proteomes" id="UP000283680">
    <property type="component" value="Unassembled WGS sequence"/>
</dbReference>
<comment type="caution">
    <text evidence="10">The sequence shown here is derived from an EMBL/GenBank/DDBJ whole genome shotgun (WGS) entry which is preliminary data.</text>
</comment>
<evidence type="ECO:0000256" key="7">
    <source>
        <dbReference type="SAM" id="Phobius"/>
    </source>
</evidence>
<dbReference type="InterPro" id="IPR003594">
    <property type="entry name" value="HATPase_dom"/>
</dbReference>
<reference evidence="10 11" key="1">
    <citation type="submission" date="2018-08" db="EMBL/GenBank/DDBJ databases">
        <title>A genome reference for cultivated species of the human gut microbiota.</title>
        <authorList>
            <person name="Zou Y."/>
            <person name="Xue W."/>
            <person name="Luo G."/>
        </authorList>
    </citation>
    <scope>NUCLEOTIDE SEQUENCE [LARGE SCALE GENOMIC DNA]</scope>
    <source>
        <strain evidence="10 11">AF28-11</strain>
    </source>
</reference>
<evidence type="ECO:0000256" key="6">
    <source>
        <dbReference type="ARBA" id="ARBA00023012"/>
    </source>
</evidence>
<feature type="chain" id="PRO_5019198678" description="histidine kinase" evidence="8">
    <location>
        <begin position="33"/>
        <end position="654"/>
    </location>
</feature>
<gene>
    <name evidence="10" type="ORF">DWY92_04875</name>
</gene>
<keyword evidence="6" id="KW-0902">Two-component regulatory system</keyword>
<evidence type="ECO:0000259" key="9">
    <source>
        <dbReference type="PROSITE" id="PS50109"/>
    </source>
</evidence>
<sequence>MLIPSNRTKRECILSRLCFLVLSVWVSLPSAAQNNPYKIDDALYPIYQRASKQARQQEGLLVADTLYQQALKLGDKKAQCLAYIIPLQFYISQKDDSKIEKASTDLKEISRANNYLQYYYHAWSSEIIYFLNQQRSLLALQKAEKMKKQAFADRYPYGIFSCIRTMGHIYKSRGNFDLSAQYYQEALDYMLKNMPDQDPSQLYSNLAEYYRNTQKDYATALDYCEKALKSAKTERNIAQAMIEKCLILFKQKRIDEFNDCYKEAVQMADRCKLSANVSLLIAHISKNILDKQYEQAHTHADQLSEKGLQQHAYIYECAKDYPNAIKYLKKYYQQLDSTNNLLQLSDIAELNTQIGAERLKIENIQATSRYRITLFSIVTGFLLLSLLFLMLYLHRKRKVNLELCHKNEELSEARDQAEAANKAKSIFLQNMSHEIRTPLNSIVGFSQLITSPDTNLSQEERQDFCHLIQHNSDLLLTLVEDILSAAELESNRYTMKIAPHSCNKLCREAITTVEHRTPEGVKLYYTSEVDDCYELSTDGQRVCQILINFLTNAEKHTTQGEIRLHCSLTEHPGYVTFSVTDTGTGIPPEYSETIFERFEKADNFEQGTGLGLNICRLIAERLKGKVLLDKEYKEGARFVFVLPVEEKNKSYLKT</sequence>
<dbReference type="PRINTS" id="PR00344">
    <property type="entry name" value="BCTRLSENSOR"/>
</dbReference>
<keyword evidence="3" id="KW-0597">Phosphoprotein</keyword>
<evidence type="ECO:0000256" key="5">
    <source>
        <dbReference type="ARBA" id="ARBA00022777"/>
    </source>
</evidence>
<organism evidence="10 11">
    <name type="scientific">Bacteroides uniformis</name>
    <dbReference type="NCBI Taxonomy" id="820"/>
    <lineage>
        <taxon>Bacteria</taxon>
        <taxon>Pseudomonadati</taxon>
        <taxon>Bacteroidota</taxon>
        <taxon>Bacteroidia</taxon>
        <taxon>Bacteroidales</taxon>
        <taxon>Bacteroidaceae</taxon>
        <taxon>Bacteroides</taxon>
    </lineage>
</organism>
<dbReference type="InterPro" id="IPR003661">
    <property type="entry name" value="HisK_dim/P_dom"/>
</dbReference>
<evidence type="ECO:0000256" key="3">
    <source>
        <dbReference type="ARBA" id="ARBA00022553"/>
    </source>
</evidence>
<dbReference type="InterPro" id="IPR011990">
    <property type="entry name" value="TPR-like_helical_dom_sf"/>
</dbReference>
<evidence type="ECO:0000256" key="4">
    <source>
        <dbReference type="ARBA" id="ARBA00022679"/>
    </source>
</evidence>
<evidence type="ECO:0000256" key="8">
    <source>
        <dbReference type="SAM" id="SignalP"/>
    </source>
</evidence>
<comment type="catalytic activity">
    <reaction evidence="1">
        <text>ATP + protein L-histidine = ADP + protein N-phospho-L-histidine.</text>
        <dbReference type="EC" id="2.7.13.3"/>
    </reaction>
</comment>
<keyword evidence="4" id="KW-0808">Transferase</keyword>
<keyword evidence="7" id="KW-0472">Membrane</keyword>
<feature type="transmembrane region" description="Helical" evidence="7">
    <location>
        <begin position="372"/>
        <end position="393"/>
    </location>
</feature>
<dbReference type="InterPro" id="IPR019734">
    <property type="entry name" value="TPR_rpt"/>
</dbReference>
<dbReference type="GO" id="GO:0000155">
    <property type="term" value="F:phosphorelay sensor kinase activity"/>
    <property type="evidence" value="ECO:0007669"/>
    <property type="project" value="InterPro"/>
</dbReference>
<dbReference type="SMART" id="SM00387">
    <property type="entry name" value="HATPase_c"/>
    <property type="match status" value="1"/>
</dbReference>
<dbReference type="CDD" id="cd00082">
    <property type="entry name" value="HisKA"/>
    <property type="match status" value="1"/>
</dbReference>
<name>A0A412BFN3_BACUN</name>
<dbReference type="SMART" id="SM00028">
    <property type="entry name" value="TPR"/>
    <property type="match status" value="2"/>
</dbReference>
<dbReference type="SUPFAM" id="SSF47384">
    <property type="entry name" value="Homodimeric domain of signal transducing histidine kinase"/>
    <property type="match status" value="1"/>
</dbReference>
<dbReference type="InterPro" id="IPR005467">
    <property type="entry name" value="His_kinase_dom"/>
</dbReference>
<dbReference type="PANTHER" id="PTHR43711">
    <property type="entry name" value="TWO-COMPONENT HISTIDINE KINASE"/>
    <property type="match status" value="1"/>
</dbReference>
<dbReference type="Pfam" id="PF02518">
    <property type="entry name" value="HATPase_c"/>
    <property type="match status" value="1"/>
</dbReference>
<dbReference type="InterPro" id="IPR050736">
    <property type="entry name" value="Sensor_HK_Regulatory"/>
</dbReference>
<keyword evidence="8" id="KW-0732">Signal</keyword>
<dbReference type="RefSeq" id="WP_117974391.1">
    <property type="nucleotide sequence ID" value="NZ_JAHOJB010000017.1"/>
</dbReference>
<dbReference type="InterPro" id="IPR036890">
    <property type="entry name" value="HATPase_C_sf"/>
</dbReference>
<proteinExistence type="predicted"/>
<dbReference type="SMART" id="SM00388">
    <property type="entry name" value="HisKA"/>
    <property type="match status" value="1"/>
</dbReference>
<dbReference type="PROSITE" id="PS50109">
    <property type="entry name" value="HIS_KIN"/>
    <property type="match status" value="1"/>
</dbReference>
<dbReference type="Pfam" id="PF13424">
    <property type="entry name" value="TPR_12"/>
    <property type="match status" value="1"/>
</dbReference>
<keyword evidence="7" id="KW-0812">Transmembrane</keyword>
<feature type="signal peptide" evidence="8">
    <location>
        <begin position="1"/>
        <end position="32"/>
    </location>
</feature>
<dbReference type="Gene3D" id="1.25.40.10">
    <property type="entry name" value="Tetratricopeptide repeat domain"/>
    <property type="match status" value="1"/>
</dbReference>
<dbReference type="EMBL" id="QRTH01000002">
    <property type="protein sequence ID" value="RGQ53038.1"/>
    <property type="molecule type" value="Genomic_DNA"/>
</dbReference>
<dbReference type="SUPFAM" id="SSF48452">
    <property type="entry name" value="TPR-like"/>
    <property type="match status" value="1"/>
</dbReference>
<dbReference type="InterPro" id="IPR036097">
    <property type="entry name" value="HisK_dim/P_sf"/>
</dbReference>
<evidence type="ECO:0000313" key="10">
    <source>
        <dbReference type="EMBL" id="RGQ53038.1"/>
    </source>
</evidence>
<dbReference type="SUPFAM" id="SSF55874">
    <property type="entry name" value="ATPase domain of HSP90 chaperone/DNA topoisomerase II/histidine kinase"/>
    <property type="match status" value="1"/>
</dbReference>
<dbReference type="Pfam" id="PF00512">
    <property type="entry name" value="HisKA"/>
    <property type="match status" value="1"/>
</dbReference>
<keyword evidence="5 10" id="KW-0418">Kinase</keyword>